<organism evidence="2 3">
    <name type="scientific">Chenopodium quinoa</name>
    <name type="common">Quinoa</name>
    <dbReference type="NCBI Taxonomy" id="63459"/>
    <lineage>
        <taxon>Eukaryota</taxon>
        <taxon>Viridiplantae</taxon>
        <taxon>Streptophyta</taxon>
        <taxon>Embryophyta</taxon>
        <taxon>Tracheophyta</taxon>
        <taxon>Spermatophyta</taxon>
        <taxon>Magnoliopsida</taxon>
        <taxon>eudicotyledons</taxon>
        <taxon>Gunneridae</taxon>
        <taxon>Pentapetalae</taxon>
        <taxon>Caryophyllales</taxon>
        <taxon>Chenopodiaceae</taxon>
        <taxon>Chenopodioideae</taxon>
        <taxon>Atripliceae</taxon>
        <taxon>Chenopodium</taxon>
    </lineage>
</organism>
<dbReference type="Gene3D" id="3.60.10.10">
    <property type="entry name" value="Endonuclease/exonuclease/phosphatase"/>
    <property type="match status" value="1"/>
</dbReference>
<evidence type="ECO:0000313" key="2">
    <source>
        <dbReference type="EnsemblPlants" id="AUR62005445-RA:cds"/>
    </source>
</evidence>
<reference evidence="2" key="2">
    <citation type="submission" date="2021-03" db="UniProtKB">
        <authorList>
            <consortium name="EnsemblPlants"/>
        </authorList>
    </citation>
    <scope>IDENTIFICATION</scope>
</reference>
<dbReference type="SUPFAM" id="SSF56219">
    <property type="entry name" value="DNase I-like"/>
    <property type="match status" value="1"/>
</dbReference>
<proteinExistence type="predicted"/>
<dbReference type="Proteomes" id="UP000596660">
    <property type="component" value="Unplaced"/>
</dbReference>
<dbReference type="Pfam" id="PF14392">
    <property type="entry name" value="zf-CCHC_4"/>
    <property type="match status" value="1"/>
</dbReference>
<reference evidence="2" key="1">
    <citation type="journal article" date="2017" name="Nature">
        <title>The genome of Chenopodium quinoa.</title>
        <authorList>
            <person name="Jarvis D.E."/>
            <person name="Ho Y.S."/>
            <person name="Lightfoot D.J."/>
            <person name="Schmoeckel S.M."/>
            <person name="Li B."/>
            <person name="Borm T.J.A."/>
            <person name="Ohyanagi H."/>
            <person name="Mineta K."/>
            <person name="Michell C.T."/>
            <person name="Saber N."/>
            <person name="Kharbatia N.M."/>
            <person name="Rupper R.R."/>
            <person name="Sharp A.R."/>
            <person name="Dally N."/>
            <person name="Boughton B.A."/>
            <person name="Woo Y.H."/>
            <person name="Gao G."/>
            <person name="Schijlen E.G.W.M."/>
            <person name="Guo X."/>
            <person name="Momin A.A."/>
            <person name="Negrao S."/>
            <person name="Al-Babili S."/>
            <person name="Gehring C."/>
            <person name="Roessner U."/>
            <person name="Jung C."/>
            <person name="Murphy K."/>
            <person name="Arold S.T."/>
            <person name="Gojobori T."/>
            <person name="van der Linden C.G."/>
            <person name="van Loo E.N."/>
            <person name="Jellen E.N."/>
            <person name="Maughan P.J."/>
            <person name="Tester M."/>
        </authorList>
    </citation>
    <scope>NUCLEOTIDE SEQUENCE [LARGE SCALE GENOMIC DNA]</scope>
    <source>
        <strain evidence="2">cv. PI 614886</strain>
    </source>
</reference>
<dbReference type="PANTHER" id="PTHR33710">
    <property type="entry name" value="BNAC02G09200D PROTEIN"/>
    <property type="match status" value="1"/>
</dbReference>
<dbReference type="EnsemblPlants" id="AUR62005445-RA">
    <property type="protein sequence ID" value="AUR62005445-RA:cds"/>
    <property type="gene ID" value="AUR62005445"/>
</dbReference>
<feature type="domain" description="Zinc knuckle CX2CX4HX4C" evidence="1">
    <location>
        <begin position="11"/>
        <end position="58"/>
    </location>
</feature>
<protein>
    <recommendedName>
        <fullName evidence="1">Zinc knuckle CX2CX4HX4C domain-containing protein</fullName>
    </recommendedName>
</protein>
<accession>A0A803L0Q7</accession>
<dbReference type="PANTHER" id="PTHR33710:SF77">
    <property type="entry name" value="DNASE I-LIKE SUPERFAMILY PROTEIN"/>
    <property type="match status" value="1"/>
</dbReference>
<evidence type="ECO:0000259" key="1">
    <source>
        <dbReference type="Pfam" id="PF14392"/>
    </source>
</evidence>
<dbReference type="OMA" id="GSIMWER"/>
<sequence>MGGAYANKFLVDIDKPLRRGLFLEMGQNKSRWIDIKYERLAEFCFFCGRLDNTEKECHHKEQAKDAESKIVYQYGPWLRDSPKKRSKIDTRERELEIAWVDKLRRLLFPPHTNQEDAIEASPTQVKEAEFMVVNKDDGEKSVFRTVGILRIVGDDAVEEGKVKNAKKDVQEGEEQVGRGYKKLGADTGEGEAETVLEANTLLVEHSVKEDVAVEDKIEEEGTAKEGKVVRGFAKVISTLCLRQMKKKGGKEFNLVEAEILRNAIDVGELEDLGYLGHAFTWTNNRGGDKNVQERLDRFLVNKEWRELFSGAFVTYLSKRKSDHVPILLCISEGVGKVKKKKFKKRFKFEEMWLREETCADIIENAWNRGGDICSKIAHTPINLSAWSRNKFGDFLKEMKDCRARMEELMKEDQTMTL</sequence>
<evidence type="ECO:0000313" key="3">
    <source>
        <dbReference type="Proteomes" id="UP000596660"/>
    </source>
</evidence>
<keyword evidence="3" id="KW-1185">Reference proteome</keyword>
<dbReference type="AlphaFoldDB" id="A0A803L0Q7"/>
<name>A0A803L0Q7_CHEQI</name>
<dbReference type="Gramene" id="AUR62005445-RA">
    <property type="protein sequence ID" value="AUR62005445-RA:cds"/>
    <property type="gene ID" value="AUR62005445"/>
</dbReference>
<dbReference type="InterPro" id="IPR025836">
    <property type="entry name" value="Zn_knuckle_CX2CX4HX4C"/>
</dbReference>
<dbReference type="InterPro" id="IPR036691">
    <property type="entry name" value="Endo/exonu/phosph_ase_sf"/>
</dbReference>